<evidence type="ECO:0000256" key="1">
    <source>
        <dbReference type="SAM" id="MobiDB-lite"/>
    </source>
</evidence>
<reference evidence="2" key="1">
    <citation type="journal article" date="2019" name="bioRxiv">
        <title>The Genome of the Zebra Mussel, Dreissena polymorpha: A Resource for Invasive Species Research.</title>
        <authorList>
            <person name="McCartney M.A."/>
            <person name="Auch B."/>
            <person name="Kono T."/>
            <person name="Mallez S."/>
            <person name="Zhang Y."/>
            <person name="Obille A."/>
            <person name="Becker A."/>
            <person name="Abrahante J.E."/>
            <person name="Garbe J."/>
            <person name="Badalamenti J.P."/>
            <person name="Herman A."/>
            <person name="Mangelson H."/>
            <person name="Liachko I."/>
            <person name="Sullivan S."/>
            <person name="Sone E.D."/>
            <person name="Koren S."/>
            <person name="Silverstein K.A.T."/>
            <person name="Beckman K.B."/>
            <person name="Gohl D.M."/>
        </authorList>
    </citation>
    <scope>NUCLEOTIDE SEQUENCE</scope>
    <source>
        <strain evidence="2">Duluth1</strain>
        <tissue evidence="2">Whole animal</tissue>
    </source>
</reference>
<gene>
    <name evidence="2" type="ORF">DPMN_044314</name>
</gene>
<organism evidence="2 3">
    <name type="scientific">Dreissena polymorpha</name>
    <name type="common">Zebra mussel</name>
    <name type="synonym">Mytilus polymorpha</name>
    <dbReference type="NCBI Taxonomy" id="45954"/>
    <lineage>
        <taxon>Eukaryota</taxon>
        <taxon>Metazoa</taxon>
        <taxon>Spiralia</taxon>
        <taxon>Lophotrochozoa</taxon>
        <taxon>Mollusca</taxon>
        <taxon>Bivalvia</taxon>
        <taxon>Autobranchia</taxon>
        <taxon>Heteroconchia</taxon>
        <taxon>Euheterodonta</taxon>
        <taxon>Imparidentia</taxon>
        <taxon>Neoheterodontei</taxon>
        <taxon>Myida</taxon>
        <taxon>Dreissenoidea</taxon>
        <taxon>Dreissenidae</taxon>
        <taxon>Dreissena</taxon>
    </lineage>
</organism>
<dbReference type="AlphaFoldDB" id="A0A9D4D4D9"/>
<proteinExistence type="predicted"/>
<protein>
    <submittedName>
        <fullName evidence="2">Uncharacterized protein</fullName>
    </submittedName>
</protein>
<evidence type="ECO:0000313" key="2">
    <source>
        <dbReference type="EMBL" id="KAH3737721.1"/>
    </source>
</evidence>
<feature type="region of interest" description="Disordered" evidence="1">
    <location>
        <begin position="1"/>
        <end position="22"/>
    </location>
</feature>
<name>A0A9D4D4D9_DREPO</name>
<reference evidence="2" key="2">
    <citation type="submission" date="2020-11" db="EMBL/GenBank/DDBJ databases">
        <authorList>
            <person name="McCartney M.A."/>
            <person name="Auch B."/>
            <person name="Kono T."/>
            <person name="Mallez S."/>
            <person name="Becker A."/>
            <person name="Gohl D.M."/>
            <person name="Silverstein K.A.T."/>
            <person name="Koren S."/>
            <person name="Bechman K.B."/>
            <person name="Herman A."/>
            <person name="Abrahante J.E."/>
            <person name="Garbe J."/>
        </authorList>
    </citation>
    <scope>NUCLEOTIDE SEQUENCE</scope>
    <source>
        <strain evidence="2">Duluth1</strain>
        <tissue evidence="2">Whole animal</tissue>
    </source>
</reference>
<dbReference type="Proteomes" id="UP000828390">
    <property type="component" value="Unassembled WGS sequence"/>
</dbReference>
<dbReference type="EMBL" id="JAIWYP010000011">
    <property type="protein sequence ID" value="KAH3737721.1"/>
    <property type="molecule type" value="Genomic_DNA"/>
</dbReference>
<evidence type="ECO:0000313" key="3">
    <source>
        <dbReference type="Proteomes" id="UP000828390"/>
    </source>
</evidence>
<accession>A0A9D4D4D9</accession>
<sequence length="74" mass="8171">MQFGVKTSFRKPSGSHLISHDHPPCLAVGANRERSWNSSSDKIIATCTSIMTDSTTILSAESKIWRKKCTNMTS</sequence>
<comment type="caution">
    <text evidence="2">The sequence shown here is derived from an EMBL/GenBank/DDBJ whole genome shotgun (WGS) entry which is preliminary data.</text>
</comment>
<keyword evidence="3" id="KW-1185">Reference proteome</keyword>